<evidence type="ECO:0000313" key="1">
    <source>
        <dbReference type="EMBL" id="MCW6534145.1"/>
    </source>
</evidence>
<dbReference type="AlphaFoldDB" id="A0AA41Z5Y0"/>
<accession>A0AA41Z5Y0</accession>
<reference evidence="1" key="1">
    <citation type="submission" date="2022-06" db="EMBL/GenBank/DDBJ databases">
        <title>Sphingomonas sp. nov. isolated from rhizosphere soil of tomato.</title>
        <authorList>
            <person name="Dong H."/>
            <person name="Gao R."/>
        </authorList>
    </citation>
    <scope>NUCLEOTIDE SEQUENCE</scope>
    <source>
        <strain evidence="1">MMSM24</strain>
    </source>
</reference>
<protein>
    <submittedName>
        <fullName evidence="1">Uncharacterized protein</fullName>
    </submittedName>
</protein>
<dbReference type="Proteomes" id="UP001165565">
    <property type="component" value="Unassembled WGS sequence"/>
</dbReference>
<evidence type="ECO:0000313" key="2">
    <source>
        <dbReference type="Proteomes" id="UP001165565"/>
    </source>
</evidence>
<sequence>MSEYEQDFREIGLVLRGFERSIDAALADGCDLLKAATVKSNDIGIAAPVSQPIIASLFGTLELAMKARNQASEAHLQLKEFRTVIRKGPSAFGDCCSSLPTGVEEKVLRAVA</sequence>
<gene>
    <name evidence="1" type="ORF">NEE01_05030</name>
</gene>
<keyword evidence="2" id="KW-1185">Reference proteome</keyword>
<name>A0AA41Z5Y0_9SPHN</name>
<comment type="caution">
    <text evidence="1">The sequence shown here is derived from an EMBL/GenBank/DDBJ whole genome shotgun (WGS) entry which is preliminary data.</text>
</comment>
<organism evidence="1 2">
    <name type="scientific">Sphingomonas lycopersici</name>
    <dbReference type="NCBI Taxonomy" id="2951807"/>
    <lineage>
        <taxon>Bacteria</taxon>
        <taxon>Pseudomonadati</taxon>
        <taxon>Pseudomonadota</taxon>
        <taxon>Alphaproteobacteria</taxon>
        <taxon>Sphingomonadales</taxon>
        <taxon>Sphingomonadaceae</taxon>
        <taxon>Sphingomonas</taxon>
    </lineage>
</organism>
<proteinExistence type="predicted"/>
<dbReference type="RefSeq" id="WP_179515373.1">
    <property type="nucleotide sequence ID" value="NZ_JANFAU010000003.1"/>
</dbReference>
<dbReference type="EMBL" id="JANFAV010000002">
    <property type="protein sequence ID" value="MCW6534145.1"/>
    <property type="molecule type" value="Genomic_DNA"/>
</dbReference>